<dbReference type="PANTHER" id="PTHR30213">
    <property type="entry name" value="INNER MEMBRANE PROTEIN YHJD"/>
    <property type="match status" value="1"/>
</dbReference>
<feature type="transmembrane region" description="Helical" evidence="6">
    <location>
        <begin position="43"/>
        <end position="65"/>
    </location>
</feature>
<dbReference type="InterPro" id="IPR017039">
    <property type="entry name" value="Virul_fac_BrkB"/>
</dbReference>
<keyword evidence="4 6" id="KW-1133">Transmembrane helix</keyword>
<organism evidence="7 8">
    <name type="scientific">Svornostia abyssi</name>
    <dbReference type="NCBI Taxonomy" id="2898438"/>
    <lineage>
        <taxon>Bacteria</taxon>
        <taxon>Bacillati</taxon>
        <taxon>Actinomycetota</taxon>
        <taxon>Thermoleophilia</taxon>
        <taxon>Solirubrobacterales</taxon>
        <taxon>Baekduiaceae</taxon>
        <taxon>Svornostia</taxon>
    </lineage>
</organism>
<feature type="transmembrane region" description="Helical" evidence="6">
    <location>
        <begin position="192"/>
        <end position="215"/>
    </location>
</feature>
<keyword evidence="3 6" id="KW-0812">Transmembrane</keyword>
<keyword evidence="5 6" id="KW-0472">Membrane</keyword>
<feature type="transmembrane region" description="Helical" evidence="6">
    <location>
        <begin position="152"/>
        <end position="172"/>
    </location>
</feature>
<feature type="transmembrane region" description="Helical" evidence="6">
    <location>
        <begin position="227"/>
        <end position="249"/>
    </location>
</feature>
<dbReference type="PANTHER" id="PTHR30213:SF0">
    <property type="entry name" value="UPF0761 MEMBRANE PROTEIN YIHY"/>
    <property type="match status" value="1"/>
</dbReference>
<evidence type="ECO:0000256" key="2">
    <source>
        <dbReference type="ARBA" id="ARBA00022475"/>
    </source>
</evidence>
<evidence type="ECO:0000256" key="6">
    <source>
        <dbReference type="SAM" id="Phobius"/>
    </source>
</evidence>
<feature type="transmembrane region" description="Helical" evidence="6">
    <location>
        <begin position="261"/>
        <end position="282"/>
    </location>
</feature>
<keyword evidence="2" id="KW-1003">Cell membrane</keyword>
<dbReference type="Proteomes" id="UP001058860">
    <property type="component" value="Chromosome"/>
</dbReference>
<proteinExistence type="predicted"/>
<evidence type="ECO:0000313" key="7">
    <source>
        <dbReference type="EMBL" id="UUY03261.1"/>
    </source>
</evidence>
<dbReference type="RefSeq" id="WP_353863773.1">
    <property type="nucleotide sequence ID" value="NZ_CP088295.1"/>
</dbReference>
<keyword evidence="8" id="KW-1185">Reference proteome</keyword>
<reference evidence="8" key="1">
    <citation type="submission" date="2021-11" db="EMBL/GenBank/DDBJ databases">
        <title>Cultivation dependent microbiological survey of springs from the worlds oldest radium mine currently devoted to the extraction of radon-saturated water.</title>
        <authorList>
            <person name="Kapinusova G."/>
            <person name="Smrhova T."/>
            <person name="Strejcek M."/>
            <person name="Suman J."/>
            <person name="Jani K."/>
            <person name="Pajer P."/>
            <person name="Uhlik O."/>
        </authorList>
    </citation>
    <scope>NUCLEOTIDE SEQUENCE [LARGE SCALE GENOMIC DNA]</scope>
    <source>
        <strain evidence="8">J379</strain>
    </source>
</reference>
<evidence type="ECO:0000313" key="8">
    <source>
        <dbReference type="Proteomes" id="UP001058860"/>
    </source>
</evidence>
<evidence type="ECO:0000256" key="3">
    <source>
        <dbReference type="ARBA" id="ARBA00022692"/>
    </source>
</evidence>
<dbReference type="NCBIfam" id="TIGR00765">
    <property type="entry name" value="yihY_not_rbn"/>
    <property type="match status" value="1"/>
</dbReference>
<protein>
    <submittedName>
        <fullName evidence="7">YihY/virulence factor BrkB family protein</fullName>
    </submittedName>
</protein>
<dbReference type="PIRSF" id="PIRSF035875">
    <property type="entry name" value="RNase_BN"/>
    <property type="match status" value="1"/>
</dbReference>
<evidence type="ECO:0000256" key="1">
    <source>
        <dbReference type="ARBA" id="ARBA00004651"/>
    </source>
</evidence>
<evidence type="ECO:0000256" key="4">
    <source>
        <dbReference type="ARBA" id="ARBA00022989"/>
    </source>
</evidence>
<comment type="subcellular location">
    <subcellularLocation>
        <location evidence="1">Cell membrane</location>
        <topology evidence="1">Multi-pass membrane protein</topology>
    </subcellularLocation>
</comment>
<gene>
    <name evidence="7" type="ORF">LRS13_21725</name>
</gene>
<dbReference type="Pfam" id="PF03631">
    <property type="entry name" value="Virul_fac_BrkB"/>
    <property type="match status" value="1"/>
</dbReference>
<sequence>MAIDAPEKPEAAPGPAPHGPFAVGKATVQRFLDDQMTDRAAALTYYSMMSLFPALFVVVALLGLLGTEELVEQAVSYAAEQGADAAVADALEQSLRGALDRAGEGLGAALVVAVVISLYGASGAFGAAGRALNKVHRVEDDRGFVRQKAENLLWTLAIVLLAIITLLSIFLGGDMARDAFGQIGLGDAFADIWNTARWAIAPLCALLIYAIVYAFAPDVHPRRLRWITPGAVLGVAAWILATIGFSIYVRNFASYGATYGAFAAAVILLLWLWITNVCLLLGAELNAVIERTDRSADD</sequence>
<accession>A0ABY5PF59</accession>
<feature type="transmembrane region" description="Helical" evidence="6">
    <location>
        <begin position="106"/>
        <end position="132"/>
    </location>
</feature>
<evidence type="ECO:0000256" key="5">
    <source>
        <dbReference type="ARBA" id="ARBA00023136"/>
    </source>
</evidence>
<name>A0ABY5PF59_9ACTN</name>
<dbReference type="EMBL" id="CP088295">
    <property type="protein sequence ID" value="UUY03261.1"/>
    <property type="molecule type" value="Genomic_DNA"/>
</dbReference>